<dbReference type="CDD" id="cd00342">
    <property type="entry name" value="gram_neg_porins"/>
    <property type="match status" value="1"/>
</dbReference>
<keyword evidence="3" id="KW-0813">Transport</keyword>
<dbReference type="InterPro" id="IPR050298">
    <property type="entry name" value="Gram-neg_bact_OMP"/>
</dbReference>
<feature type="region of interest" description="Disordered" evidence="11">
    <location>
        <begin position="1"/>
        <end position="22"/>
    </location>
</feature>
<evidence type="ECO:0000256" key="4">
    <source>
        <dbReference type="ARBA" id="ARBA00022452"/>
    </source>
</evidence>
<dbReference type="Pfam" id="PF13609">
    <property type="entry name" value="Porin_4"/>
    <property type="match status" value="1"/>
</dbReference>
<evidence type="ECO:0000256" key="10">
    <source>
        <dbReference type="ARBA" id="ARBA00023237"/>
    </source>
</evidence>
<dbReference type="Proteomes" id="UP000571554">
    <property type="component" value="Unassembled WGS sequence"/>
</dbReference>
<dbReference type="GO" id="GO:0009279">
    <property type="term" value="C:cell outer membrane"/>
    <property type="evidence" value="ECO:0007669"/>
    <property type="project" value="UniProtKB-SubCell"/>
</dbReference>
<evidence type="ECO:0000256" key="3">
    <source>
        <dbReference type="ARBA" id="ARBA00022448"/>
    </source>
</evidence>
<dbReference type="InterPro" id="IPR033900">
    <property type="entry name" value="Gram_neg_porin_domain"/>
</dbReference>
<keyword evidence="14" id="KW-1185">Reference proteome</keyword>
<dbReference type="Gene3D" id="2.40.160.10">
    <property type="entry name" value="Porin"/>
    <property type="match status" value="1"/>
</dbReference>
<keyword evidence="8" id="KW-0626">Porin</keyword>
<dbReference type="GO" id="GO:0015288">
    <property type="term" value="F:porin activity"/>
    <property type="evidence" value="ECO:0007669"/>
    <property type="project" value="UniProtKB-KW"/>
</dbReference>
<evidence type="ECO:0000256" key="6">
    <source>
        <dbReference type="ARBA" id="ARBA00022729"/>
    </source>
</evidence>
<comment type="subcellular location">
    <subcellularLocation>
        <location evidence="1">Cell outer membrane</location>
        <topology evidence="1">Multi-pass membrane protein</topology>
    </subcellularLocation>
</comment>
<gene>
    <name evidence="13" type="ORF">F4827_002936</name>
</gene>
<evidence type="ECO:0000313" key="13">
    <source>
        <dbReference type="EMBL" id="MBB6103081.1"/>
    </source>
</evidence>
<keyword evidence="4" id="KW-1134">Transmembrane beta strand</keyword>
<evidence type="ECO:0000256" key="8">
    <source>
        <dbReference type="ARBA" id="ARBA00023114"/>
    </source>
</evidence>
<keyword evidence="9" id="KW-0472">Membrane</keyword>
<dbReference type="GO" id="GO:0006811">
    <property type="term" value="P:monoatomic ion transport"/>
    <property type="evidence" value="ECO:0007669"/>
    <property type="project" value="UniProtKB-KW"/>
</dbReference>
<dbReference type="PANTHER" id="PTHR34501:SF9">
    <property type="entry name" value="MAJOR OUTER MEMBRANE PROTEIN P.IA"/>
    <property type="match status" value="1"/>
</dbReference>
<keyword evidence="5" id="KW-0812">Transmembrane</keyword>
<name>A0A7W9TX85_9BURK</name>
<dbReference type="PANTHER" id="PTHR34501">
    <property type="entry name" value="PROTEIN YDDL-RELATED"/>
    <property type="match status" value="1"/>
</dbReference>
<feature type="domain" description="Porin" evidence="12">
    <location>
        <begin position="39"/>
        <end position="371"/>
    </location>
</feature>
<comment type="subunit">
    <text evidence="2">Homotrimer.</text>
</comment>
<evidence type="ECO:0000256" key="9">
    <source>
        <dbReference type="ARBA" id="ARBA00023136"/>
    </source>
</evidence>
<organism evidence="13 14">
    <name type="scientific">Paraburkholderia bannensis</name>
    <dbReference type="NCBI Taxonomy" id="765414"/>
    <lineage>
        <taxon>Bacteria</taxon>
        <taxon>Pseudomonadati</taxon>
        <taxon>Pseudomonadota</taxon>
        <taxon>Betaproteobacteria</taxon>
        <taxon>Burkholderiales</taxon>
        <taxon>Burkholderiaceae</taxon>
        <taxon>Paraburkholderia</taxon>
    </lineage>
</organism>
<evidence type="ECO:0000256" key="5">
    <source>
        <dbReference type="ARBA" id="ARBA00022692"/>
    </source>
</evidence>
<evidence type="ECO:0000256" key="7">
    <source>
        <dbReference type="ARBA" id="ARBA00023065"/>
    </source>
</evidence>
<dbReference type="GO" id="GO:0046930">
    <property type="term" value="C:pore complex"/>
    <property type="evidence" value="ECO:0007669"/>
    <property type="project" value="UniProtKB-KW"/>
</dbReference>
<sequence length="416" mass="44665">MPASSITPQNPSDGARTLAGTRAPRQTRIARATRLVACATVVGGASLGAHAQASNLFLEDYFQGVPYATTGAYSPGVRLYGAVDQSIGFTKGAQTAFVQQSGGEWTSKIGLYGVEDLGGGYRVRFDLENGFNAANGQLGTANTLFNREAWVSIGSQKTGELKLGLQDDVGVPLFIDVFGQVGTVSTVAYMTAWVYDLGPGASYEASRLSNAISYSSPWFGPLNAQVALSLHDSSSSAPTIVTRALALNYFDGHLFGTLSYLGNYGLNALTTSQYVRTDNFAAGLLYDAGHYVLSAGYSFLAPRLEGDRVASLYTLGALYRYQQRNDFRVEVAYRDVAGVSSHSYGLTLGYDYNLSKRTALYVRGAVIHNTGTTPTYGRYPSQQPSVDNISNSYTGSTGTEMYQSPHLMLVGMYHKF</sequence>
<evidence type="ECO:0000313" key="14">
    <source>
        <dbReference type="Proteomes" id="UP000571554"/>
    </source>
</evidence>
<dbReference type="InterPro" id="IPR023614">
    <property type="entry name" value="Porin_dom_sf"/>
</dbReference>
<evidence type="ECO:0000256" key="1">
    <source>
        <dbReference type="ARBA" id="ARBA00004571"/>
    </source>
</evidence>
<reference evidence="13 14" key="1">
    <citation type="submission" date="2020-08" db="EMBL/GenBank/DDBJ databases">
        <title>Above-ground endophytic microbial communities from plants in different locations in the United States.</title>
        <authorList>
            <person name="Frank C."/>
        </authorList>
    </citation>
    <scope>NUCLEOTIDE SEQUENCE [LARGE SCALE GENOMIC DNA]</scope>
    <source>
        <strain evidence="13 14">WP4_2_2</strain>
    </source>
</reference>
<comment type="caution">
    <text evidence="13">The sequence shown here is derived from an EMBL/GenBank/DDBJ whole genome shotgun (WGS) entry which is preliminary data.</text>
</comment>
<dbReference type="AlphaFoldDB" id="A0A7W9TX85"/>
<dbReference type="EMBL" id="JACHBW010000008">
    <property type="protein sequence ID" value="MBB6103081.1"/>
    <property type="molecule type" value="Genomic_DNA"/>
</dbReference>
<keyword evidence="6" id="KW-0732">Signal</keyword>
<keyword evidence="7" id="KW-0406">Ion transport</keyword>
<dbReference type="SUPFAM" id="SSF56935">
    <property type="entry name" value="Porins"/>
    <property type="match status" value="1"/>
</dbReference>
<dbReference type="RefSeq" id="WP_183724628.1">
    <property type="nucleotide sequence ID" value="NZ_JACHBW010000008.1"/>
</dbReference>
<evidence type="ECO:0000259" key="12">
    <source>
        <dbReference type="Pfam" id="PF13609"/>
    </source>
</evidence>
<protein>
    <submittedName>
        <fullName evidence="13">Putative porin</fullName>
    </submittedName>
</protein>
<evidence type="ECO:0000256" key="11">
    <source>
        <dbReference type="SAM" id="MobiDB-lite"/>
    </source>
</evidence>
<feature type="compositionally biased region" description="Polar residues" evidence="11">
    <location>
        <begin position="1"/>
        <end position="12"/>
    </location>
</feature>
<accession>A0A7W9TX85</accession>
<keyword evidence="10" id="KW-0998">Cell outer membrane</keyword>
<proteinExistence type="predicted"/>
<evidence type="ECO:0000256" key="2">
    <source>
        <dbReference type="ARBA" id="ARBA00011233"/>
    </source>
</evidence>